<organism evidence="1">
    <name type="scientific">Rhizophora mucronata</name>
    <name type="common">Asiatic mangrove</name>
    <dbReference type="NCBI Taxonomy" id="61149"/>
    <lineage>
        <taxon>Eukaryota</taxon>
        <taxon>Viridiplantae</taxon>
        <taxon>Streptophyta</taxon>
        <taxon>Embryophyta</taxon>
        <taxon>Tracheophyta</taxon>
        <taxon>Spermatophyta</taxon>
        <taxon>Magnoliopsida</taxon>
        <taxon>eudicotyledons</taxon>
        <taxon>Gunneridae</taxon>
        <taxon>Pentapetalae</taxon>
        <taxon>rosids</taxon>
        <taxon>fabids</taxon>
        <taxon>Malpighiales</taxon>
        <taxon>Rhizophoraceae</taxon>
        <taxon>Rhizophora</taxon>
    </lineage>
</organism>
<sequence length="37" mass="4379">MLYNALVVRYKSNFVSSLSCDIHHKTYMLVWVTCWGL</sequence>
<name>A0A2P2R581_RHIMU</name>
<proteinExistence type="predicted"/>
<reference evidence="1" key="1">
    <citation type="submission" date="2018-02" db="EMBL/GenBank/DDBJ databases">
        <title>Rhizophora mucronata_Transcriptome.</title>
        <authorList>
            <person name="Meera S.P."/>
            <person name="Sreeshan A."/>
            <person name="Augustine A."/>
        </authorList>
    </citation>
    <scope>NUCLEOTIDE SEQUENCE</scope>
    <source>
        <tissue evidence="1">Leaf</tissue>
    </source>
</reference>
<dbReference type="EMBL" id="GGEC01093958">
    <property type="protein sequence ID" value="MBX74442.1"/>
    <property type="molecule type" value="Transcribed_RNA"/>
</dbReference>
<evidence type="ECO:0000313" key="1">
    <source>
        <dbReference type="EMBL" id="MBX74442.1"/>
    </source>
</evidence>
<protein>
    <submittedName>
        <fullName evidence="1">Uncharacterized protein</fullName>
    </submittedName>
</protein>
<accession>A0A2P2R581</accession>
<dbReference type="AlphaFoldDB" id="A0A2P2R581"/>